<keyword evidence="2" id="KW-1185">Reference proteome</keyword>
<name>A0AAD8A7F6_DIPPU</name>
<comment type="caution">
    <text evidence="1">The sequence shown here is derived from an EMBL/GenBank/DDBJ whole genome shotgun (WGS) entry which is preliminary data.</text>
</comment>
<protein>
    <submittedName>
        <fullName evidence="1">Uncharacterized protein</fullName>
    </submittedName>
</protein>
<feature type="non-terminal residue" evidence="1">
    <location>
        <position position="1"/>
    </location>
</feature>
<feature type="non-terminal residue" evidence="1">
    <location>
        <position position="87"/>
    </location>
</feature>
<organism evidence="1 2">
    <name type="scientific">Diploptera punctata</name>
    <name type="common">Pacific beetle cockroach</name>
    <dbReference type="NCBI Taxonomy" id="6984"/>
    <lineage>
        <taxon>Eukaryota</taxon>
        <taxon>Metazoa</taxon>
        <taxon>Ecdysozoa</taxon>
        <taxon>Arthropoda</taxon>
        <taxon>Hexapoda</taxon>
        <taxon>Insecta</taxon>
        <taxon>Pterygota</taxon>
        <taxon>Neoptera</taxon>
        <taxon>Polyneoptera</taxon>
        <taxon>Dictyoptera</taxon>
        <taxon>Blattodea</taxon>
        <taxon>Blaberoidea</taxon>
        <taxon>Blaberidae</taxon>
        <taxon>Diplopterinae</taxon>
        <taxon>Diploptera</taxon>
    </lineage>
</organism>
<evidence type="ECO:0000313" key="1">
    <source>
        <dbReference type="EMBL" id="KAJ9593885.1"/>
    </source>
</evidence>
<reference evidence="1" key="1">
    <citation type="journal article" date="2023" name="IScience">
        <title>Live-bearing cockroach genome reveals convergent evolutionary mechanisms linked to viviparity in insects and beyond.</title>
        <authorList>
            <person name="Fouks B."/>
            <person name="Harrison M.C."/>
            <person name="Mikhailova A.A."/>
            <person name="Marchal E."/>
            <person name="English S."/>
            <person name="Carruthers M."/>
            <person name="Jennings E.C."/>
            <person name="Chiamaka E.L."/>
            <person name="Frigard R.A."/>
            <person name="Pippel M."/>
            <person name="Attardo G.M."/>
            <person name="Benoit J.B."/>
            <person name="Bornberg-Bauer E."/>
            <person name="Tobe S.S."/>
        </authorList>
    </citation>
    <scope>NUCLEOTIDE SEQUENCE</scope>
    <source>
        <strain evidence="1">Stay&amp;Tobe</strain>
    </source>
</reference>
<dbReference type="Proteomes" id="UP001233999">
    <property type="component" value="Unassembled WGS sequence"/>
</dbReference>
<sequence length="87" mass="9970">VEFFLRTKEREPQGVSWSKRTPAPYNRVRNAILVATGLRKTDAIFAAIVENTLQCHIHSGNPEESSKDLKPVIEKIQSHFRNQRIIS</sequence>
<gene>
    <name evidence="1" type="ORF">L9F63_014694</name>
</gene>
<dbReference type="EMBL" id="JASPKZ010003090">
    <property type="protein sequence ID" value="KAJ9593885.1"/>
    <property type="molecule type" value="Genomic_DNA"/>
</dbReference>
<dbReference type="AlphaFoldDB" id="A0AAD8A7F6"/>
<reference evidence="1" key="2">
    <citation type="submission" date="2023-05" db="EMBL/GenBank/DDBJ databases">
        <authorList>
            <person name="Fouks B."/>
        </authorList>
    </citation>
    <scope>NUCLEOTIDE SEQUENCE</scope>
    <source>
        <strain evidence="1">Stay&amp;Tobe</strain>
        <tissue evidence="1">Testes</tissue>
    </source>
</reference>
<evidence type="ECO:0000313" key="2">
    <source>
        <dbReference type="Proteomes" id="UP001233999"/>
    </source>
</evidence>
<proteinExistence type="predicted"/>
<accession>A0AAD8A7F6</accession>